<evidence type="ECO:0000256" key="6">
    <source>
        <dbReference type="ARBA" id="ARBA00022741"/>
    </source>
</evidence>
<dbReference type="Gene3D" id="1.10.3090.10">
    <property type="entry name" value="cca-adding enzyme, domain 2"/>
    <property type="match status" value="1"/>
</dbReference>
<evidence type="ECO:0000259" key="12">
    <source>
        <dbReference type="Pfam" id="PF01743"/>
    </source>
</evidence>
<dbReference type="Gene3D" id="1.10.246.80">
    <property type="match status" value="1"/>
</dbReference>
<evidence type="ECO:0000313" key="16">
    <source>
        <dbReference type="Proteomes" id="UP000215244"/>
    </source>
</evidence>
<dbReference type="OrthoDB" id="9805698at2"/>
<dbReference type="GO" id="GO:0003723">
    <property type="term" value="F:RNA binding"/>
    <property type="evidence" value="ECO:0007669"/>
    <property type="project" value="UniProtKB-KW"/>
</dbReference>
<dbReference type="Pfam" id="PF01743">
    <property type="entry name" value="PolyA_pol"/>
    <property type="match status" value="1"/>
</dbReference>
<evidence type="ECO:0000256" key="8">
    <source>
        <dbReference type="ARBA" id="ARBA00022840"/>
    </source>
</evidence>
<keyword evidence="10 11" id="KW-0694">RNA-binding</keyword>
<keyword evidence="3" id="KW-0819">tRNA processing</keyword>
<dbReference type="InterPro" id="IPR032828">
    <property type="entry name" value="PolyA_RNA-bd"/>
</dbReference>
<keyword evidence="8" id="KW-0067">ATP-binding</keyword>
<evidence type="ECO:0000259" key="13">
    <source>
        <dbReference type="Pfam" id="PF01966"/>
    </source>
</evidence>
<dbReference type="InterPro" id="IPR006675">
    <property type="entry name" value="HDIG_dom"/>
</dbReference>
<dbReference type="KEGG" id="marb:CJ263_01945"/>
<dbReference type="PANTHER" id="PTHR47545:SF1">
    <property type="entry name" value="MULTIFUNCTIONAL CCA PROTEIN"/>
    <property type="match status" value="1"/>
</dbReference>
<gene>
    <name evidence="15" type="ORF">CJ263_01945</name>
</gene>
<dbReference type="FunFam" id="3.30.460.10:FF:000033">
    <property type="entry name" value="Poly A polymerase head domain protein"/>
    <property type="match status" value="1"/>
</dbReference>
<sequence length="472" mass="53924">MDYKKALSQPIFKIIGQTADELNLDTYVIGGYVRDFLLKRGTAKDIDIVAVGSGIALATKLASKLPGEPKVSVFKNFGTAMVRNADLELEFVGARKESYHRDSRKPVVEDGTLEEDQKRRDFTINALAISLNQNNYGTLLDPFAGLEDLENKLIRTPLDPDITYSDDPLRMMRAIRFATQLNFRIEATSLEAITRNKERIKIISKERIVEELNKIMLCPIPSKGFSLLHKTGLLEIIMPELTALQGIEEIEGQRHKDNFWHTLEVVDNISMETDDLWLRWAALLHDIGKAPTKRFNKKIGWTFHGHEFVGSKMVYTLFKKLRMPLNEKMKVVQKLVLLSSRPIILAEEHVTDSAVRRLVFDAGEHVEDLMTLCEADITTKNPKKQRKYKNNFKLVREKIKEVEERDRIRNFQPPVSGEEIMETFNLKPSKEIGIIKDAIKEAILEGEIPNEYEAAKEFMIKKGVSMGLILSK</sequence>
<keyword evidence="2 11" id="KW-0808">Transferase</keyword>
<dbReference type="GO" id="GO:0046872">
    <property type="term" value="F:metal ion binding"/>
    <property type="evidence" value="ECO:0007669"/>
    <property type="project" value="UniProtKB-KW"/>
</dbReference>
<feature type="domain" description="HD" evidence="13">
    <location>
        <begin position="261"/>
        <end position="346"/>
    </location>
</feature>
<dbReference type="GO" id="GO:0008033">
    <property type="term" value="P:tRNA processing"/>
    <property type="evidence" value="ECO:0007669"/>
    <property type="project" value="UniProtKB-KW"/>
</dbReference>
<keyword evidence="7" id="KW-0692">RNA repair</keyword>
<evidence type="ECO:0000256" key="3">
    <source>
        <dbReference type="ARBA" id="ARBA00022694"/>
    </source>
</evidence>
<evidence type="ECO:0000256" key="4">
    <source>
        <dbReference type="ARBA" id="ARBA00022695"/>
    </source>
</evidence>
<dbReference type="Gene3D" id="3.30.460.10">
    <property type="entry name" value="Beta Polymerase, domain 2"/>
    <property type="match status" value="1"/>
</dbReference>
<protein>
    <submittedName>
        <fullName evidence="15">tRNA nucleotidyltransferase</fullName>
    </submittedName>
</protein>
<dbReference type="InterPro" id="IPR003607">
    <property type="entry name" value="HD/PDEase_dom"/>
</dbReference>
<reference evidence="15 16" key="1">
    <citation type="submission" date="2017-08" db="EMBL/GenBank/DDBJ databases">
        <title>The complete genome sequence of Maribacter sp. B1, isolated from deep-sea sediment.</title>
        <authorList>
            <person name="Wu Y.-H."/>
            <person name="Cheng H."/>
            <person name="Xu X.-W."/>
        </authorList>
    </citation>
    <scope>NUCLEOTIDE SEQUENCE [LARGE SCALE GENOMIC DNA]</scope>
    <source>
        <strain evidence="15 16">B1</strain>
    </source>
</reference>
<dbReference type="CDD" id="cd00077">
    <property type="entry name" value="HDc"/>
    <property type="match status" value="1"/>
</dbReference>
<evidence type="ECO:0000256" key="5">
    <source>
        <dbReference type="ARBA" id="ARBA00022723"/>
    </source>
</evidence>
<dbReference type="GO" id="GO:0016779">
    <property type="term" value="F:nucleotidyltransferase activity"/>
    <property type="evidence" value="ECO:0007669"/>
    <property type="project" value="UniProtKB-KW"/>
</dbReference>
<dbReference type="AlphaFoldDB" id="A0A223V177"/>
<dbReference type="EMBL" id="CP022957">
    <property type="protein sequence ID" value="ASV29084.1"/>
    <property type="molecule type" value="Genomic_DNA"/>
</dbReference>
<dbReference type="Pfam" id="PF01966">
    <property type="entry name" value="HD"/>
    <property type="match status" value="1"/>
</dbReference>
<dbReference type="GO" id="GO:0042245">
    <property type="term" value="P:RNA repair"/>
    <property type="evidence" value="ECO:0007669"/>
    <property type="project" value="UniProtKB-KW"/>
</dbReference>
<dbReference type="SUPFAM" id="SSF81301">
    <property type="entry name" value="Nucleotidyltransferase"/>
    <property type="match status" value="1"/>
</dbReference>
<keyword evidence="6" id="KW-0547">Nucleotide-binding</keyword>
<feature type="domain" description="Poly A polymerase head" evidence="12">
    <location>
        <begin position="26"/>
        <end position="155"/>
    </location>
</feature>
<evidence type="ECO:0000259" key="14">
    <source>
        <dbReference type="Pfam" id="PF12627"/>
    </source>
</evidence>
<dbReference type="GO" id="GO:0005524">
    <property type="term" value="F:ATP binding"/>
    <property type="evidence" value="ECO:0007669"/>
    <property type="project" value="UniProtKB-KW"/>
</dbReference>
<dbReference type="CDD" id="cd05398">
    <property type="entry name" value="NT_ClassII-CCAase"/>
    <property type="match status" value="1"/>
</dbReference>
<dbReference type="InterPro" id="IPR043519">
    <property type="entry name" value="NT_sf"/>
</dbReference>
<comment type="similarity">
    <text evidence="11">Belongs to the tRNA nucleotidyltransferase/poly(A) polymerase family.</text>
</comment>
<keyword evidence="16" id="KW-1185">Reference proteome</keyword>
<dbReference type="SUPFAM" id="SSF81891">
    <property type="entry name" value="Poly A polymerase C-terminal region-like"/>
    <property type="match status" value="1"/>
</dbReference>
<feature type="domain" description="tRNA nucleotidyltransferase/poly(A) polymerase RNA and SrmB- binding" evidence="14">
    <location>
        <begin position="182"/>
        <end position="243"/>
    </location>
</feature>
<evidence type="ECO:0000256" key="7">
    <source>
        <dbReference type="ARBA" id="ARBA00022800"/>
    </source>
</evidence>
<dbReference type="RefSeq" id="WP_094995717.1">
    <property type="nucleotide sequence ID" value="NZ_BMJL01000001.1"/>
</dbReference>
<evidence type="ECO:0000313" key="15">
    <source>
        <dbReference type="EMBL" id="ASV29084.1"/>
    </source>
</evidence>
<dbReference type="PANTHER" id="PTHR47545">
    <property type="entry name" value="MULTIFUNCTIONAL CCA PROTEIN"/>
    <property type="match status" value="1"/>
</dbReference>
<evidence type="ECO:0000256" key="2">
    <source>
        <dbReference type="ARBA" id="ARBA00022679"/>
    </source>
</evidence>
<accession>A0A223V177</accession>
<dbReference type="Pfam" id="PF12627">
    <property type="entry name" value="PolyA_pol_RNAbd"/>
    <property type="match status" value="1"/>
</dbReference>
<evidence type="ECO:0000256" key="10">
    <source>
        <dbReference type="ARBA" id="ARBA00022884"/>
    </source>
</evidence>
<organism evidence="15 16">
    <name type="scientific">Maribacter cobaltidurans</name>
    <dbReference type="NCBI Taxonomy" id="1178778"/>
    <lineage>
        <taxon>Bacteria</taxon>
        <taxon>Pseudomonadati</taxon>
        <taxon>Bacteroidota</taxon>
        <taxon>Flavobacteriia</taxon>
        <taxon>Flavobacteriales</taxon>
        <taxon>Flavobacteriaceae</taxon>
        <taxon>Maribacter</taxon>
    </lineage>
</organism>
<keyword evidence="5" id="KW-0479">Metal-binding</keyword>
<evidence type="ECO:0000256" key="9">
    <source>
        <dbReference type="ARBA" id="ARBA00022842"/>
    </source>
</evidence>
<name>A0A223V177_9FLAO</name>
<dbReference type="InterPro" id="IPR050124">
    <property type="entry name" value="tRNA_CCA-adding_enzyme"/>
</dbReference>
<proteinExistence type="inferred from homology"/>
<dbReference type="Proteomes" id="UP000215244">
    <property type="component" value="Chromosome"/>
</dbReference>
<evidence type="ECO:0000256" key="1">
    <source>
        <dbReference type="ARBA" id="ARBA00001946"/>
    </source>
</evidence>
<dbReference type="InterPro" id="IPR006674">
    <property type="entry name" value="HD_domain"/>
</dbReference>
<dbReference type="NCBIfam" id="TIGR00277">
    <property type="entry name" value="HDIG"/>
    <property type="match status" value="1"/>
</dbReference>
<dbReference type="InterPro" id="IPR002646">
    <property type="entry name" value="PolA_pol_head_dom"/>
</dbReference>
<comment type="cofactor">
    <cofactor evidence="1">
        <name>Mg(2+)</name>
        <dbReference type="ChEBI" id="CHEBI:18420"/>
    </cofactor>
</comment>
<keyword evidence="4" id="KW-0548">Nucleotidyltransferase</keyword>
<evidence type="ECO:0000256" key="11">
    <source>
        <dbReference type="RuleBase" id="RU003953"/>
    </source>
</evidence>
<keyword evidence="9" id="KW-0460">Magnesium</keyword>